<protein>
    <submittedName>
        <fullName evidence="1">9962_t:CDS:1</fullName>
    </submittedName>
</protein>
<dbReference type="AlphaFoldDB" id="A0A9N9AKI1"/>
<keyword evidence="2" id="KW-1185">Reference proteome</keyword>
<evidence type="ECO:0000313" key="1">
    <source>
        <dbReference type="EMBL" id="CAG8531350.1"/>
    </source>
</evidence>
<evidence type="ECO:0000313" key="2">
    <source>
        <dbReference type="Proteomes" id="UP000789375"/>
    </source>
</evidence>
<reference evidence="1" key="1">
    <citation type="submission" date="2021-06" db="EMBL/GenBank/DDBJ databases">
        <authorList>
            <person name="Kallberg Y."/>
            <person name="Tangrot J."/>
            <person name="Rosling A."/>
        </authorList>
    </citation>
    <scope>NUCLEOTIDE SEQUENCE</scope>
    <source>
        <strain evidence="1">87-6 pot B 2015</strain>
    </source>
</reference>
<name>A0A9N9AKI1_FUNMO</name>
<sequence>MVNLKDALRYVFQESSCLGLQLKIGVSKRWIVQLTKRERRPGLDRRTIPY</sequence>
<organism evidence="1 2">
    <name type="scientific">Funneliformis mosseae</name>
    <name type="common">Endomycorrhizal fungus</name>
    <name type="synonym">Glomus mosseae</name>
    <dbReference type="NCBI Taxonomy" id="27381"/>
    <lineage>
        <taxon>Eukaryota</taxon>
        <taxon>Fungi</taxon>
        <taxon>Fungi incertae sedis</taxon>
        <taxon>Mucoromycota</taxon>
        <taxon>Glomeromycotina</taxon>
        <taxon>Glomeromycetes</taxon>
        <taxon>Glomerales</taxon>
        <taxon>Glomeraceae</taxon>
        <taxon>Funneliformis</taxon>
    </lineage>
</organism>
<proteinExistence type="predicted"/>
<dbReference type="Proteomes" id="UP000789375">
    <property type="component" value="Unassembled WGS sequence"/>
</dbReference>
<accession>A0A9N9AKI1</accession>
<dbReference type="EMBL" id="CAJVPP010001057">
    <property type="protein sequence ID" value="CAG8531350.1"/>
    <property type="molecule type" value="Genomic_DNA"/>
</dbReference>
<comment type="caution">
    <text evidence="1">The sequence shown here is derived from an EMBL/GenBank/DDBJ whole genome shotgun (WGS) entry which is preliminary data.</text>
</comment>
<gene>
    <name evidence="1" type="ORF">FMOSSE_LOCUS5525</name>
</gene>